<feature type="domain" description="Putative Flp pilus-assembly TadG-like N-terminal" evidence="1">
    <location>
        <begin position="43"/>
        <end position="85"/>
    </location>
</feature>
<evidence type="ECO:0000313" key="3">
    <source>
        <dbReference type="Proteomes" id="UP000078263"/>
    </source>
</evidence>
<dbReference type="Pfam" id="PF13400">
    <property type="entry name" value="Tad"/>
    <property type="match status" value="1"/>
</dbReference>
<dbReference type="SUPFAM" id="SSF53300">
    <property type="entry name" value="vWA-like"/>
    <property type="match status" value="1"/>
</dbReference>
<protein>
    <recommendedName>
        <fullName evidence="1">Putative Flp pilus-assembly TadG-like N-terminal domain-containing protein</fullName>
    </recommendedName>
</protein>
<reference evidence="2 3" key="1">
    <citation type="submission" date="2016-05" db="EMBL/GenBank/DDBJ databases">
        <title>Compelete Genome Sequence of Bacteriochlorophyll-Synthesizing Bacterium Porphyrobacter neustonensis DSM 9434.</title>
        <authorList>
            <person name="Shi X.-L."/>
            <person name="Wu Y.-H."/>
            <person name="Cheng H."/>
            <person name="Xu L."/>
            <person name="Zhang X.-Q."/>
            <person name="Wang C.-S."/>
            <person name="Xu X.-W."/>
        </authorList>
    </citation>
    <scope>NUCLEOTIDE SEQUENCE [LARGE SCALE GENOMIC DNA]</scope>
    <source>
        <strain evidence="2 3">DSM 9434</strain>
    </source>
</reference>
<evidence type="ECO:0000259" key="1">
    <source>
        <dbReference type="Pfam" id="PF13400"/>
    </source>
</evidence>
<dbReference type="Gene3D" id="3.40.50.410">
    <property type="entry name" value="von Willebrand factor, type A domain"/>
    <property type="match status" value="1"/>
</dbReference>
<name>A0A192D546_9SPHN</name>
<organism evidence="2 3">
    <name type="scientific">Erythrobacter neustonensis</name>
    <dbReference type="NCBI Taxonomy" id="1112"/>
    <lineage>
        <taxon>Bacteria</taxon>
        <taxon>Pseudomonadati</taxon>
        <taxon>Pseudomonadota</taxon>
        <taxon>Alphaproteobacteria</taxon>
        <taxon>Sphingomonadales</taxon>
        <taxon>Erythrobacteraceae</taxon>
        <taxon>Erythrobacter/Porphyrobacter group</taxon>
        <taxon>Erythrobacter</taxon>
    </lineage>
</organism>
<sequence length="576" mass="62792">MQLECPPDHARATGKGIEAMGRDKQITRSFMHRLLHDTTANTLALAAASLVPLMAMVGGGIDASRYYMAAARMQAACDAGALAARRSMTGVTMNADQRQQGLNFFDQNFHEGIFGVTGRTRNYTANSAGVVTGTASGTLPSTIMNAFGYTQFPLSVTCSADLNISNTDIMFVLDVTGSMNCPDNNIAGCTNGNNNEVEVSNSLIVGLRTAVLSFYDSVAATASTASRVRYGMMPYANTVNVGFDIPTQYMATQHSYNSRVPIYESDGDFWYYRYCRVTTGQASNCNYEPPSNRNGWGSVNLATLYDDNQISMPTGTAGAMETITWAGCIEEASTARTDDFDPLPSNAHDLNINLVPSTATQRWKPLLNRASWQRYDSNGYITTASRNLTSDVTSWRMDRAGLNLCVPRARRLAVMTRADVQTYVNGLVARGATYHDIGMLWGARYLSPRGIFAAENTTAPNGQPIARHIVFMTDGTLAPNRSVYSPYGLEPWDLRVTSDGSQSQMNDRHEKRFQAACEAAKNENYTVWVVAFGTELTDSLRTCASPDRAFEAANNAALNQAFQRIASQIAALRLTS</sequence>
<dbReference type="AlphaFoldDB" id="A0A192D546"/>
<dbReference type="KEGG" id="pns:A9D12_12420"/>
<dbReference type="STRING" id="1112.A9D12_12420"/>
<keyword evidence="3" id="KW-1185">Reference proteome</keyword>
<proteinExistence type="predicted"/>
<accession>A0A192D546</accession>
<dbReference type="InterPro" id="IPR028087">
    <property type="entry name" value="Tad_N"/>
</dbReference>
<dbReference type="RefSeq" id="WP_068352302.1">
    <property type="nucleotide sequence ID" value="NZ_CP016033.1"/>
</dbReference>
<dbReference type="InterPro" id="IPR036465">
    <property type="entry name" value="vWFA_dom_sf"/>
</dbReference>
<gene>
    <name evidence="2" type="ORF">A9D12_12420</name>
</gene>
<dbReference type="Proteomes" id="UP000078263">
    <property type="component" value="Chromosome"/>
</dbReference>
<evidence type="ECO:0000313" key="2">
    <source>
        <dbReference type="EMBL" id="ANK13613.1"/>
    </source>
</evidence>
<dbReference type="EMBL" id="CP016033">
    <property type="protein sequence ID" value="ANK13613.1"/>
    <property type="molecule type" value="Genomic_DNA"/>
</dbReference>